<proteinExistence type="predicted"/>
<dbReference type="SMART" id="SM00138">
    <property type="entry name" value="MeTrc"/>
    <property type="match status" value="1"/>
</dbReference>
<dbReference type="InterPro" id="IPR000780">
    <property type="entry name" value="CheR_MeTrfase"/>
</dbReference>
<dbReference type="InterPro" id="IPR050903">
    <property type="entry name" value="Bact_Chemotaxis_MeTrfase"/>
</dbReference>
<dbReference type="EMBL" id="JACJTC010000004">
    <property type="protein sequence ID" value="MBD2610983.1"/>
    <property type="molecule type" value="Genomic_DNA"/>
</dbReference>
<dbReference type="PROSITE" id="PS50123">
    <property type="entry name" value="CHER"/>
    <property type="match status" value="1"/>
</dbReference>
<feature type="domain" description="CheR-type methyltransferase" evidence="5">
    <location>
        <begin position="6"/>
        <end position="263"/>
    </location>
</feature>
<dbReference type="Gene3D" id="3.40.50.150">
    <property type="entry name" value="Vaccinia Virus protein VP39"/>
    <property type="match status" value="1"/>
</dbReference>
<sequence>MAQSVIEALLKSKIGLDANSIGADAIASAISQRMLDCGIGDIASYLGKLQASSQEWEALIDSVIVPETWFFREPESFTFLKHYVLCEWLPKNPQGVLRVLSLPCSTGEEPYSIAIALLEVGLNPTNIHIDAVDISKKCLLKAQRAIYHQYSFRGNTQLFQHRYFQLTEAGYHLCEQVRQMVNFIQGNLLDNNLLADTLPYDVVFCRNLLIYFDRPNKIRTIKFLEKLLTPEGLLFVGHAETGLLLNSYFVSVRQPLAFAYHKPLASHPVKHADICLDNPVKNNLFERKLPLKNIILPQHTKSHISAQATKINTKNSTKNLSDNLLETAKILADRGCLDEAINLCNSYLRQNRASIEAYVLLGQMQQAMAQNEQAAQSFQKAIYLQPTHEEALTHLALLREHQGNIASANLLWQRIHRLKNK</sequence>
<accession>A0ABR8H5H9</accession>
<protein>
    <submittedName>
        <fullName evidence="6">Chemotaxis protein</fullName>
    </submittedName>
</protein>
<evidence type="ECO:0000256" key="1">
    <source>
        <dbReference type="ARBA" id="ARBA00022603"/>
    </source>
</evidence>
<organism evidence="6 7">
    <name type="scientific">Nostoc punctiforme FACHB-252</name>
    <dbReference type="NCBI Taxonomy" id="1357509"/>
    <lineage>
        <taxon>Bacteria</taxon>
        <taxon>Bacillati</taxon>
        <taxon>Cyanobacteriota</taxon>
        <taxon>Cyanophyceae</taxon>
        <taxon>Nostocales</taxon>
        <taxon>Nostocaceae</taxon>
        <taxon>Nostoc</taxon>
    </lineage>
</organism>
<evidence type="ECO:0000313" key="7">
    <source>
        <dbReference type="Proteomes" id="UP000606396"/>
    </source>
</evidence>
<keyword evidence="1" id="KW-0489">Methyltransferase</keyword>
<keyword evidence="2" id="KW-0808">Transferase</keyword>
<dbReference type="PANTHER" id="PTHR24422">
    <property type="entry name" value="CHEMOTAXIS PROTEIN METHYLTRANSFERASE"/>
    <property type="match status" value="1"/>
</dbReference>
<dbReference type="SUPFAM" id="SSF48452">
    <property type="entry name" value="TPR-like"/>
    <property type="match status" value="1"/>
</dbReference>
<dbReference type="PRINTS" id="PR00996">
    <property type="entry name" value="CHERMTFRASE"/>
</dbReference>
<dbReference type="PROSITE" id="PS50005">
    <property type="entry name" value="TPR"/>
    <property type="match status" value="1"/>
</dbReference>
<evidence type="ECO:0000313" key="6">
    <source>
        <dbReference type="EMBL" id="MBD2610983.1"/>
    </source>
</evidence>
<evidence type="ECO:0000256" key="4">
    <source>
        <dbReference type="PROSITE-ProRule" id="PRU00339"/>
    </source>
</evidence>
<evidence type="ECO:0000256" key="2">
    <source>
        <dbReference type="ARBA" id="ARBA00022679"/>
    </source>
</evidence>
<name>A0ABR8H5H9_NOSPU</name>
<dbReference type="InterPro" id="IPR022642">
    <property type="entry name" value="CheR_C"/>
</dbReference>
<dbReference type="InterPro" id="IPR019734">
    <property type="entry name" value="TPR_rpt"/>
</dbReference>
<feature type="repeat" description="TPR" evidence="4">
    <location>
        <begin position="355"/>
        <end position="388"/>
    </location>
</feature>
<comment type="caution">
    <text evidence="6">The sequence shown here is derived from an EMBL/GenBank/DDBJ whole genome shotgun (WGS) entry which is preliminary data.</text>
</comment>
<dbReference type="SUPFAM" id="SSF53335">
    <property type="entry name" value="S-adenosyl-L-methionine-dependent methyltransferases"/>
    <property type="match status" value="1"/>
</dbReference>
<keyword evidence="4" id="KW-0802">TPR repeat</keyword>
<dbReference type="InterPro" id="IPR029063">
    <property type="entry name" value="SAM-dependent_MTases_sf"/>
</dbReference>
<keyword evidence="3" id="KW-0949">S-adenosyl-L-methionine</keyword>
<evidence type="ECO:0000259" key="5">
    <source>
        <dbReference type="PROSITE" id="PS50123"/>
    </source>
</evidence>
<dbReference type="InterPro" id="IPR011990">
    <property type="entry name" value="TPR-like_helical_dom_sf"/>
</dbReference>
<dbReference type="SMART" id="SM00028">
    <property type="entry name" value="TPR"/>
    <property type="match status" value="1"/>
</dbReference>
<dbReference type="Pfam" id="PF01739">
    <property type="entry name" value="CheR"/>
    <property type="match status" value="1"/>
</dbReference>
<dbReference type="Gene3D" id="1.25.40.10">
    <property type="entry name" value="Tetratricopeptide repeat domain"/>
    <property type="match status" value="1"/>
</dbReference>
<dbReference type="RefSeq" id="WP_190948833.1">
    <property type="nucleotide sequence ID" value="NZ_JACJTC010000004.1"/>
</dbReference>
<gene>
    <name evidence="6" type="ORF">H6G94_06835</name>
</gene>
<dbReference type="SUPFAM" id="SSF47757">
    <property type="entry name" value="Chemotaxis receptor methyltransferase CheR, N-terminal domain"/>
    <property type="match status" value="1"/>
</dbReference>
<keyword evidence="7" id="KW-1185">Reference proteome</keyword>
<evidence type="ECO:0000256" key="3">
    <source>
        <dbReference type="ARBA" id="ARBA00022691"/>
    </source>
</evidence>
<dbReference type="Proteomes" id="UP000606396">
    <property type="component" value="Unassembled WGS sequence"/>
</dbReference>
<dbReference type="PANTHER" id="PTHR24422:SF19">
    <property type="entry name" value="CHEMOTAXIS PROTEIN METHYLTRANSFERASE"/>
    <property type="match status" value="1"/>
</dbReference>
<reference evidence="6 7" key="1">
    <citation type="journal article" date="2020" name="ISME J.">
        <title>Comparative genomics reveals insights into cyanobacterial evolution and habitat adaptation.</title>
        <authorList>
            <person name="Chen M.Y."/>
            <person name="Teng W.K."/>
            <person name="Zhao L."/>
            <person name="Hu C.X."/>
            <person name="Zhou Y.K."/>
            <person name="Han B.P."/>
            <person name="Song L.R."/>
            <person name="Shu W.S."/>
        </authorList>
    </citation>
    <scope>NUCLEOTIDE SEQUENCE [LARGE SCALE GENOMIC DNA]</scope>
    <source>
        <strain evidence="6 7">FACHB-252</strain>
    </source>
</reference>